<proteinExistence type="predicted"/>
<protein>
    <submittedName>
        <fullName evidence="2">Uncharacterized protein</fullName>
    </submittedName>
</protein>
<reference evidence="3" key="1">
    <citation type="submission" date="2023-07" db="EMBL/GenBank/DDBJ databases">
        <title>Description of three actinobacteria isolated from air of manufacturing shop in a pharmaceutical factory.</title>
        <authorList>
            <person name="Zhang D.-F."/>
        </authorList>
    </citation>
    <scope>NUCLEOTIDE SEQUENCE [LARGE SCALE GENOMIC DNA]</scope>
    <source>
        <strain evidence="3">CCTCC AB 2011122</strain>
    </source>
</reference>
<organism evidence="2 3">
    <name type="scientific">Agromyces indicus</name>
    <dbReference type="NCBI Taxonomy" id="758919"/>
    <lineage>
        <taxon>Bacteria</taxon>
        <taxon>Bacillati</taxon>
        <taxon>Actinomycetota</taxon>
        <taxon>Actinomycetes</taxon>
        <taxon>Micrococcales</taxon>
        <taxon>Microbacteriaceae</taxon>
        <taxon>Agromyces</taxon>
    </lineage>
</organism>
<comment type="caution">
    <text evidence="2">The sequence shown here is derived from an EMBL/GenBank/DDBJ whole genome shotgun (WGS) entry which is preliminary data.</text>
</comment>
<evidence type="ECO:0000256" key="1">
    <source>
        <dbReference type="SAM" id="Phobius"/>
    </source>
</evidence>
<keyword evidence="1" id="KW-0812">Transmembrane</keyword>
<gene>
    <name evidence="2" type="ORF">RH861_07540</name>
</gene>
<dbReference type="RefSeq" id="WP_310520500.1">
    <property type="nucleotide sequence ID" value="NZ_BAABBS010000002.1"/>
</dbReference>
<keyword evidence="1" id="KW-0472">Membrane</keyword>
<dbReference type="EMBL" id="JAVKGS010000002">
    <property type="protein sequence ID" value="MDR5691916.1"/>
    <property type="molecule type" value="Genomic_DNA"/>
</dbReference>
<name>A0ABU1FKJ2_9MICO</name>
<keyword evidence="3" id="KW-1185">Reference proteome</keyword>
<keyword evidence="1" id="KW-1133">Transmembrane helix</keyword>
<feature type="transmembrane region" description="Helical" evidence="1">
    <location>
        <begin position="54"/>
        <end position="75"/>
    </location>
</feature>
<evidence type="ECO:0000313" key="3">
    <source>
        <dbReference type="Proteomes" id="UP001260072"/>
    </source>
</evidence>
<evidence type="ECO:0000313" key="2">
    <source>
        <dbReference type="EMBL" id="MDR5691916.1"/>
    </source>
</evidence>
<dbReference type="Proteomes" id="UP001260072">
    <property type="component" value="Unassembled WGS sequence"/>
</dbReference>
<sequence length="77" mass="7464">MSVMLGATLGVGLLLVVSPLLWPSPRGGEATPPTRRRSALADELALAGVPGAPIPAVLAVTLVLAVVGAAVGQAASA</sequence>
<accession>A0ABU1FKJ2</accession>